<dbReference type="PANTHER" id="PTHR43004:SF21">
    <property type="entry name" value="FAD-BINDING DOMAIN-CONTAINING PROTEIN-RELATED"/>
    <property type="match status" value="1"/>
</dbReference>
<dbReference type="Pfam" id="PF21274">
    <property type="entry name" value="Rng_hyd_C"/>
    <property type="match status" value="1"/>
</dbReference>
<comment type="caution">
    <text evidence="4">The sequence shown here is derived from an EMBL/GenBank/DDBJ whole genome shotgun (WGS) entry which is preliminary data.</text>
</comment>
<keyword evidence="2" id="KW-0274">FAD</keyword>
<gene>
    <name evidence="4" type="ORF">GCM10020369_71250</name>
</gene>
<sequence>MLVVGAGAVGSILALELAHHGVSSIVLDRAETPPQTTDVDYLDGRSMELLRRLRLSAAIRAQGVGPDVPDEVGWSQALDEPPVLVSTVPSLNELRGRYADVRDGSAPVELPQRVSGVRLAAQLRTAVEQHPLIDLRLGWTFSGARLEFDRVVAVALAHGAAPGRRRTTIEARYLAGCDGAQSTVRQCLQVPMEELSAPVQHCSVYFRSPELSRRFDGRHPATLIVGGLTLEYRDDGDLWVGHLRLASGDLTADPIALLRAELGGRLESAEVLDVRQWDDSLAVARRYRRGPAFLVGESAHRFYPAGDNAATSIEDAVDLGWKLAAVVNGWGGPGLLDSYEAERRPRALMDRELVARQLETRRRFGRLAAAGASREYLAGVLRQEVTPTDGALSTALASRYATSAVIWQDQDVVAPLGPGIRALPTTWTGGRAPAVRLDDGTPLFDRLGPQFTLVDLTENEAGKPLVLAAERRGIPMAHLVVGDRSVRTSWDRSLVLVRPDQHIAWRADAAPTDWNAVLDRVSGHGIP</sequence>
<dbReference type="Gene3D" id="3.40.30.120">
    <property type="match status" value="1"/>
</dbReference>
<reference evidence="5" key="1">
    <citation type="journal article" date="2019" name="Int. J. Syst. Evol. Microbiol.">
        <title>The Global Catalogue of Microorganisms (GCM) 10K type strain sequencing project: providing services to taxonomists for standard genome sequencing and annotation.</title>
        <authorList>
            <consortium name="The Broad Institute Genomics Platform"/>
            <consortium name="The Broad Institute Genome Sequencing Center for Infectious Disease"/>
            <person name="Wu L."/>
            <person name="Ma J."/>
        </authorList>
    </citation>
    <scope>NUCLEOTIDE SEQUENCE [LARGE SCALE GENOMIC DNA]</scope>
    <source>
        <strain evidence="5">JCM 9458</strain>
    </source>
</reference>
<dbReference type="Gene3D" id="3.50.50.60">
    <property type="entry name" value="FAD/NAD(P)-binding domain"/>
    <property type="match status" value="1"/>
</dbReference>
<protein>
    <submittedName>
        <fullName evidence="4">FAD-dependent oxidoreductase</fullName>
    </submittedName>
</protein>
<dbReference type="InterPro" id="IPR050641">
    <property type="entry name" value="RIFMO-like"/>
</dbReference>
<keyword evidence="5" id="KW-1185">Reference proteome</keyword>
<feature type="domain" description="FAD-binding" evidence="3">
    <location>
        <begin position="256"/>
        <end position="347"/>
    </location>
</feature>
<name>A0ABP6T8J5_9ACTN</name>
<organism evidence="4 5">
    <name type="scientific">Cryptosporangium minutisporangium</name>
    <dbReference type="NCBI Taxonomy" id="113569"/>
    <lineage>
        <taxon>Bacteria</taxon>
        <taxon>Bacillati</taxon>
        <taxon>Actinomycetota</taxon>
        <taxon>Actinomycetes</taxon>
        <taxon>Cryptosporangiales</taxon>
        <taxon>Cryptosporangiaceae</taxon>
        <taxon>Cryptosporangium</taxon>
    </lineage>
</organism>
<dbReference type="PANTHER" id="PTHR43004">
    <property type="entry name" value="TRK SYSTEM POTASSIUM UPTAKE PROTEIN"/>
    <property type="match status" value="1"/>
</dbReference>
<dbReference type="EMBL" id="BAAAYN010000052">
    <property type="protein sequence ID" value="GAA3396034.1"/>
    <property type="molecule type" value="Genomic_DNA"/>
</dbReference>
<dbReference type="Proteomes" id="UP001501676">
    <property type="component" value="Unassembled WGS sequence"/>
</dbReference>
<proteinExistence type="predicted"/>
<feature type="domain" description="FAD-binding" evidence="3">
    <location>
        <begin position="2"/>
        <end position="216"/>
    </location>
</feature>
<evidence type="ECO:0000259" key="3">
    <source>
        <dbReference type="Pfam" id="PF01494"/>
    </source>
</evidence>
<dbReference type="PRINTS" id="PR00420">
    <property type="entry name" value="RNGMNOXGNASE"/>
</dbReference>
<dbReference type="InterPro" id="IPR036188">
    <property type="entry name" value="FAD/NAD-bd_sf"/>
</dbReference>
<accession>A0ABP6T8J5</accession>
<evidence type="ECO:0000313" key="5">
    <source>
        <dbReference type="Proteomes" id="UP001501676"/>
    </source>
</evidence>
<evidence type="ECO:0000313" key="4">
    <source>
        <dbReference type="EMBL" id="GAA3396034.1"/>
    </source>
</evidence>
<dbReference type="SUPFAM" id="SSF51905">
    <property type="entry name" value="FAD/NAD(P)-binding domain"/>
    <property type="match status" value="1"/>
</dbReference>
<dbReference type="InterPro" id="IPR002938">
    <property type="entry name" value="FAD-bd"/>
</dbReference>
<keyword evidence="1" id="KW-0285">Flavoprotein</keyword>
<evidence type="ECO:0000256" key="1">
    <source>
        <dbReference type="ARBA" id="ARBA00022630"/>
    </source>
</evidence>
<dbReference type="Pfam" id="PF01494">
    <property type="entry name" value="FAD_binding_3"/>
    <property type="match status" value="2"/>
</dbReference>
<evidence type="ECO:0000256" key="2">
    <source>
        <dbReference type="ARBA" id="ARBA00022827"/>
    </source>
</evidence>
<dbReference type="Gene3D" id="3.30.9.10">
    <property type="entry name" value="D-Amino Acid Oxidase, subunit A, domain 2"/>
    <property type="match status" value="1"/>
</dbReference>